<name>A0A6J1PNF8_9HYME</name>
<gene>
    <name evidence="7 8 9 10 11" type="primary">LOC112454216</name>
</gene>
<evidence type="ECO:0000313" key="6">
    <source>
        <dbReference type="Proteomes" id="UP000504618"/>
    </source>
</evidence>
<evidence type="ECO:0000256" key="3">
    <source>
        <dbReference type="ARBA" id="ARBA00022833"/>
    </source>
</evidence>
<evidence type="ECO:0000256" key="4">
    <source>
        <dbReference type="PROSITE-ProRule" id="PRU00134"/>
    </source>
</evidence>
<evidence type="ECO:0000313" key="10">
    <source>
        <dbReference type="RefSeq" id="XP_024871246.1"/>
    </source>
</evidence>
<dbReference type="Pfam" id="PF01753">
    <property type="entry name" value="zf-MYND"/>
    <property type="match status" value="1"/>
</dbReference>
<evidence type="ECO:0000256" key="1">
    <source>
        <dbReference type="ARBA" id="ARBA00022723"/>
    </source>
</evidence>
<evidence type="ECO:0000313" key="9">
    <source>
        <dbReference type="RefSeq" id="XP_024871245.1"/>
    </source>
</evidence>
<dbReference type="PROSITE" id="PS01360">
    <property type="entry name" value="ZF_MYND_1"/>
    <property type="match status" value="1"/>
</dbReference>
<evidence type="ECO:0000313" key="11">
    <source>
        <dbReference type="RefSeq" id="XP_024871247.1"/>
    </source>
</evidence>
<keyword evidence="6" id="KW-1185">Reference proteome</keyword>
<dbReference type="PANTHER" id="PTHR28069:SF2">
    <property type="entry name" value="GH20023P"/>
    <property type="match status" value="1"/>
</dbReference>
<feature type="domain" description="MYND-type" evidence="5">
    <location>
        <begin position="21"/>
        <end position="61"/>
    </location>
</feature>
<evidence type="ECO:0000313" key="7">
    <source>
        <dbReference type="RefSeq" id="XP_024871243.1"/>
    </source>
</evidence>
<evidence type="ECO:0000259" key="5">
    <source>
        <dbReference type="PROSITE" id="PS50865"/>
    </source>
</evidence>
<keyword evidence="3" id="KW-0862">Zinc</keyword>
<dbReference type="PANTHER" id="PTHR28069">
    <property type="entry name" value="GH20023P"/>
    <property type="match status" value="1"/>
</dbReference>
<dbReference type="OrthoDB" id="5282002at2759"/>
<proteinExistence type="predicted"/>
<dbReference type="InterPro" id="IPR046824">
    <property type="entry name" value="Mss51-like_C"/>
</dbReference>
<dbReference type="SUPFAM" id="SSF144232">
    <property type="entry name" value="HIT/MYND zinc finger-like"/>
    <property type="match status" value="1"/>
</dbReference>
<accession>A0A6J1PNF8</accession>
<dbReference type="RefSeq" id="XP_024871243.1">
    <property type="nucleotide sequence ID" value="XM_025015475.1"/>
</dbReference>
<dbReference type="GO" id="GO:0008270">
    <property type="term" value="F:zinc ion binding"/>
    <property type="evidence" value="ECO:0007669"/>
    <property type="project" value="UniProtKB-KW"/>
</dbReference>
<keyword evidence="1" id="KW-0479">Metal-binding</keyword>
<dbReference type="PROSITE" id="PS50865">
    <property type="entry name" value="ZF_MYND_2"/>
    <property type="match status" value="1"/>
</dbReference>
<dbReference type="AlphaFoldDB" id="A0A6J1PNF8"/>
<keyword evidence="2 4" id="KW-0863">Zinc-finger</keyword>
<protein>
    <submittedName>
        <fullName evidence="7 8">Uncharacterized protein LOC112454216 isoform X1</fullName>
    </submittedName>
</protein>
<dbReference type="RefSeq" id="XP_024871244.1">
    <property type="nucleotide sequence ID" value="XM_025015476.1"/>
</dbReference>
<evidence type="ECO:0000256" key="2">
    <source>
        <dbReference type="ARBA" id="ARBA00022771"/>
    </source>
</evidence>
<dbReference type="InterPro" id="IPR002893">
    <property type="entry name" value="Znf_MYND"/>
</dbReference>
<sequence length="428" mass="49180">MESEARNQINNDYNFFYATMCHVCKRFGDGVQLKRCGGCKMISYCSKEHQKQHRKQHKPLCKAIQDVLRNYNMDYGGETAEEWADKKLTFEQLVASKLGRRLNLDEMDMFFFPKECLVCYDQNIKSLEDCQKCAASVCKNHKDCILEHRNICATLELCLHSDLFSMREGGSYMDLDVYLQHISCTSTFQNMKDFIKACMNIQTDSEMSCNVRAVLDSECLTHSLTLFFAMRLLKYVPKSEDLVVHVLGARKYEEITLIGWEIFPRLIGAKVSVILIGPELPCQSTLSHHCDNCMSREKKCLTFEFHNVYENYVRSSSFVKPDLVVGFNTFGGASSEDPPVESSKETWTPSIIELIAKENCPFILTSRTLDIFEEETDIINASLDKEVNHIYSGKNPFASLDPWRVVVRGPEYVSYTNQYVIIYRSLCS</sequence>
<evidence type="ECO:0000313" key="8">
    <source>
        <dbReference type="RefSeq" id="XP_024871244.1"/>
    </source>
</evidence>
<dbReference type="Pfam" id="PF20179">
    <property type="entry name" value="MSS51_C"/>
    <property type="match status" value="1"/>
</dbReference>
<dbReference type="RefSeq" id="XP_024871245.1">
    <property type="nucleotide sequence ID" value="XM_025015477.1"/>
</dbReference>
<organism evidence="6 8">
    <name type="scientific">Temnothorax curvispinosus</name>
    <dbReference type="NCBI Taxonomy" id="300111"/>
    <lineage>
        <taxon>Eukaryota</taxon>
        <taxon>Metazoa</taxon>
        <taxon>Ecdysozoa</taxon>
        <taxon>Arthropoda</taxon>
        <taxon>Hexapoda</taxon>
        <taxon>Insecta</taxon>
        <taxon>Pterygota</taxon>
        <taxon>Neoptera</taxon>
        <taxon>Endopterygota</taxon>
        <taxon>Hymenoptera</taxon>
        <taxon>Apocrita</taxon>
        <taxon>Aculeata</taxon>
        <taxon>Formicoidea</taxon>
        <taxon>Formicidae</taxon>
        <taxon>Myrmicinae</taxon>
        <taxon>Temnothorax</taxon>
    </lineage>
</organism>
<reference evidence="7 8" key="1">
    <citation type="submission" date="2025-04" db="UniProtKB">
        <authorList>
            <consortium name="RefSeq"/>
        </authorList>
    </citation>
    <scope>IDENTIFICATION</scope>
    <source>
        <tissue evidence="7 8">Whole body</tissue>
    </source>
</reference>
<dbReference type="Proteomes" id="UP000504618">
    <property type="component" value="Unplaced"/>
</dbReference>
<dbReference type="RefSeq" id="XP_024871246.1">
    <property type="nucleotide sequence ID" value="XM_025015478.1"/>
</dbReference>
<dbReference type="Gene3D" id="6.10.140.2220">
    <property type="match status" value="1"/>
</dbReference>
<dbReference type="RefSeq" id="XP_024871247.1">
    <property type="nucleotide sequence ID" value="XM_025015479.1"/>
</dbReference>
<dbReference type="GeneID" id="112454216"/>